<reference evidence="7" key="2">
    <citation type="submission" date="2021-09" db="EMBL/GenBank/DDBJ databases">
        <authorList>
            <person name="Jia N."/>
            <person name="Wang J."/>
            <person name="Shi W."/>
            <person name="Du L."/>
            <person name="Sun Y."/>
            <person name="Zhan W."/>
            <person name="Jiang J."/>
            <person name="Wang Q."/>
            <person name="Zhang B."/>
            <person name="Ji P."/>
            <person name="Sakyi L.B."/>
            <person name="Cui X."/>
            <person name="Yuan T."/>
            <person name="Jiang B."/>
            <person name="Yang W."/>
            <person name="Lam T.T.-Y."/>
            <person name="Chang Q."/>
            <person name="Ding S."/>
            <person name="Wang X."/>
            <person name="Zhu J."/>
            <person name="Ruan X."/>
            <person name="Zhao L."/>
            <person name="Wei J."/>
            <person name="Que T."/>
            <person name="Du C."/>
            <person name="Cheng J."/>
            <person name="Dai P."/>
            <person name="Han X."/>
            <person name="Huang E."/>
            <person name="Gao Y."/>
            <person name="Liu J."/>
            <person name="Shao H."/>
            <person name="Ye R."/>
            <person name="Li L."/>
            <person name="Wei W."/>
            <person name="Wang X."/>
            <person name="Wang C."/>
            <person name="Huo Q."/>
            <person name="Li W."/>
            <person name="Guo W."/>
            <person name="Chen H."/>
            <person name="Chen S."/>
            <person name="Zhou L."/>
            <person name="Zhou L."/>
            <person name="Ni X."/>
            <person name="Tian J."/>
            <person name="Zhou Y."/>
            <person name="Sheng Y."/>
            <person name="Liu T."/>
            <person name="Pan Y."/>
            <person name="Xia L."/>
            <person name="Li J."/>
            <person name="Zhao F."/>
            <person name="Cao W."/>
        </authorList>
    </citation>
    <scope>NUCLEOTIDE SEQUENCE</scope>
    <source>
        <strain evidence="7">Rmic-2018</strain>
        <tissue evidence="7">Larvae</tissue>
    </source>
</reference>
<evidence type="ECO:0000256" key="5">
    <source>
        <dbReference type="SAM" id="SignalP"/>
    </source>
</evidence>
<evidence type="ECO:0000313" key="7">
    <source>
        <dbReference type="EMBL" id="KAH8039204.1"/>
    </source>
</evidence>
<sequence length="529" mass="57714">MLLLFIFLLTVYFMWPRGSRNQRRKSSGVVTSSSVTEHDPSLCNDAAQLSVWIKSGEIQGLRSSRNAAVAGSGKKQVRQFFGIPYGRLKGGDNRFNYSDEFDMPGKFEAFQHGPRCFQLPIMKSPFEMSEECLTLSIWTPFICTRDESLKTVVVIVSPEWFQTGHTSDRQDACGEMASADLVVVAINFRLGAFGFLRTPFEDMPSNAGFSDLVKALSWIRTNVAAFHGDPDAMVALGLGSGGMLLSLDLLTPAFQMAGYFKRLILHGLVAGSLLPRNTGTDNARALAANLEECVILSGFDNATVLLKCLRSVSAEALETASAKVSPPLRFVPNLEYGSTAAISPWSSLPLRPLKDVSVLCGYSWEDGRALFEGVIAKSSMINKMTPPRTVIARVAQFFTGRNVANILDGLPKDAVEALSQPGNAGVVDFLVDAVYYCPLFEMASAIYKVEGQVYVYANVKSEAFRPMTNLSDTITFVQSGDEAGDEEDFHLRGEGSGYRQERVFTAIERRPVATAAGVKPTCSGEDVEV</sequence>
<dbReference type="GO" id="GO:0003990">
    <property type="term" value="F:acetylcholinesterase activity"/>
    <property type="evidence" value="ECO:0007669"/>
    <property type="project" value="TreeGrafter"/>
</dbReference>
<feature type="domain" description="Carboxylesterase type B" evidence="6">
    <location>
        <begin position="50"/>
        <end position="460"/>
    </location>
</feature>
<evidence type="ECO:0000313" key="8">
    <source>
        <dbReference type="Proteomes" id="UP000821866"/>
    </source>
</evidence>
<proteinExistence type="inferred from homology"/>
<evidence type="ECO:0000256" key="2">
    <source>
        <dbReference type="ARBA" id="ARBA00022487"/>
    </source>
</evidence>
<evidence type="ECO:0000259" key="6">
    <source>
        <dbReference type="Pfam" id="PF00135"/>
    </source>
</evidence>
<dbReference type="InterPro" id="IPR050654">
    <property type="entry name" value="AChE-related_enzymes"/>
</dbReference>
<feature type="chain" id="PRO_5039932555" description="Carboxylesterase type B domain-containing protein" evidence="5">
    <location>
        <begin position="22"/>
        <end position="529"/>
    </location>
</feature>
<dbReference type="Proteomes" id="UP000821866">
    <property type="component" value="Chromosome 1"/>
</dbReference>
<dbReference type="GO" id="GO:0005615">
    <property type="term" value="C:extracellular space"/>
    <property type="evidence" value="ECO:0007669"/>
    <property type="project" value="TreeGrafter"/>
</dbReference>
<dbReference type="PANTHER" id="PTHR43918:SF4">
    <property type="entry name" value="CARBOXYLIC ESTER HYDROLASE"/>
    <property type="match status" value="1"/>
</dbReference>
<keyword evidence="2" id="KW-0719">Serine esterase</keyword>
<dbReference type="Gene3D" id="3.40.50.1820">
    <property type="entry name" value="alpha/beta hydrolase"/>
    <property type="match status" value="1"/>
</dbReference>
<dbReference type="SUPFAM" id="SSF53474">
    <property type="entry name" value="alpha/beta-Hydrolases"/>
    <property type="match status" value="1"/>
</dbReference>
<dbReference type="GO" id="GO:0019695">
    <property type="term" value="P:choline metabolic process"/>
    <property type="evidence" value="ECO:0007669"/>
    <property type="project" value="TreeGrafter"/>
</dbReference>
<dbReference type="GO" id="GO:0005886">
    <property type="term" value="C:plasma membrane"/>
    <property type="evidence" value="ECO:0007669"/>
    <property type="project" value="TreeGrafter"/>
</dbReference>
<dbReference type="GO" id="GO:0006581">
    <property type="term" value="P:acetylcholine catabolic process"/>
    <property type="evidence" value="ECO:0007669"/>
    <property type="project" value="TreeGrafter"/>
</dbReference>
<evidence type="ECO:0000256" key="3">
    <source>
        <dbReference type="ARBA" id="ARBA00022801"/>
    </source>
</evidence>
<gene>
    <name evidence="7" type="ORF">HPB51_005450</name>
</gene>
<keyword evidence="3" id="KW-0378">Hydrolase</keyword>
<comment type="similarity">
    <text evidence="1">Belongs to the type-B carboxylesterase/lipase family.</text>
</comment>
<dbReference type="Pfam" id="PF00135">
    <property type="entry name" value="COesterase"/>
    <property type="match status" value="1"/>
</dbReference>
<keyword evidence="8" id="KW-1185">Reference proteome</keyword>
<keyword evidence="5" id="KW-0732">Signal</keyword>
<feature type="signal peptide" evidence="5">
    <location>
        <begin position="1"/>
        <end position="21"/>
    </location>
</feature>
<organism evidence="7 8">
    <name type="scientific">Rhipicephalus microplus</name>
    <name type="common">Cattle tick</name>
    <name type="synonym">Boophilus microplus</name>
    <dbReference type="NCBI Taxonomy" id="6941"/>
    <lineage>
        <taxon>Eukaryota</taxon>
        <taxon>Metazoa</taxon>
        <taxon>Ecdysozoa</taxon>
        <taxon>Arthropoda</taxon>
        <taxon>Chelicerata</taxon>
        <taxon>Arachnida</taxon>
        <taxon>Acari</taxon>
        <taxon>Parasitiformes</taxon>
        <taxon>Ixodida</taxon>
        <taxon>Ixodoidea</taxon>
        <taxon>Ixodidae</taxon>
        <taxon>Rhipicephalinae</taxon>
        <taxon>Rhipicephalus</taxon>
        <taxon>Boophilus</taxon>
    </lineage>
</organism>
<dbReference type="InterPro" id="IPR029058">
    <property type="entry name" value="AB_hydrolase_fold"/>
</dbReference>
<dbReference type="InterPro" id="IPR002018">
    <property type="entry name" value="CarbesteraseB"/>
</dbReference>
<evidence type="ECO:0000256" key="1">
    <source>
        <dbReference type="ARBA" id="ARBA00005964"/>
    </source>
</evidence>
<keyword evidence="4" id="KW-0325">Glycoprotein</keyword>
<comment type="caution">
    <text evidence="7">The sequence shown here is derived from an EMBL/GenBank/DDBJ whole genome shotgun (WGS) entry which is preliminary data.</text>
</comment>
<dbReference type="EMBL" id="JABSTU010000001">
    <property type="protein sequence ID" value="KAH8039204.1"/>
    <property type="molecule type" value="Genomic_DNA"/>
</dbReference>
<evidence type="ECO:0000256" key="4">
    <source>
        <dbReference type="ARBA" id="ARBA00023180"/>
    </source>
</evidence>
<dbReference type="PANTHER" id="PTHR43918">
    <property type="entry name" value="ACETYLCHOLINESTERASE"/>
    <property type="match status" value="1"/>
</dbReference>
<reference evidence="7" key="1">
    <citation type="journal article" date="2020" name="Cell">
        <title>Large-Scale Comparative Analyses of Tick Genomes Elucidate Their Genetic Diversity and Vector Capacities.</title>
        <authorList>
            <consortium name="Tick Genome and Microbiome Consortium (TIGMIC)"/>
            <person name="Jia N."/>
            <person name="Wang J."/>
            <person name="Shi W."/>
            <person name="Du L."/>
            <person name="Sun Y."/>
            <person name="Zhan W."/>
            <person name="Jiang J.F."/>
            <person name="Wang Q."/>
            <person name="Zhang B."/>
            <person name="Ji P."/>
            <person name="Bell-Sakyi L."/>
            <person name="Cui X.M."/>
            <person name="Yuan T.T."/>
            <person name="Jiang B.G."/>
            <person name="Yang W.F."/>
            <person name="Lam T.T."/>
            <person name="Chang Q.C."/>
            <person name="Ding S.J."/>
            <person name="Wang X.J."/>
            <person name="Zhu J.G."/>
            <person name="Ruan X.D."/>
            <person name="Zhao L."/>
            <person name="Wei J.T."/>
            <person name="Ye R.Z."/>
            <person name="Que T.C."/>
            <person name="Du C.H."/>
            <person name="Zhou Y.H."/>
            <person name="Cheng J.X."/>
            <person name="Dai P.F."/>
            <person name="Guo W.B."/>
            <person name="Han X.H."/>
            <person name="Huang E.J."/>
            <person name="Li L.F."/>
            <person name="Wei W."/>
            <person name="Gao Y.C."/>
            <person name="Liu J.Z."/>
            <person name="Shao H.Z."/>
            <person name="Wang X."/>
            <person name="Wang C.C."/>
            <person name="Yang T.C."/>
            <person name="Huo Q.B."/>
            <person name="Li W."/>
            <person name="Chen H.Y."/>
            <person name="Chen S.E."/>
            <person name="Zhou L.G."/>
            <person name="Ni X.B."/>
            <person name="Tian J.H."/>
            <person name="Sheng Y."/>
            <person name="Liu T."/>
            <person name="Pan Y.S."/>
            <person name="Xia L.Y."/>
            <person name="Li J."/>
            <person name="Zhao F."/>
            <person name="Cao W.C."/>
        </authorList>
    </citation>
    <scope>NUCLEOTIDE SEQUENCE</scope>
    <source>
        <strain evidence="7">Rmic-2018</strain>
    </source>
</reference>
<dbReference type="AlphaFoldDB" id="A0A9J6EYL1"/>
<accession>A0A9J6EYL1</accession>
<protein>
    <recommendedName>
        <fullName evidence="6">Carboxylesterase type B domain-containing protein</fullName>
    </recommendedName>
</protein>
<dbReference type="VEuPathDB" id="VectorBase:LOC119161407"/>
<name>A0A9J6EYL1_RHIMP</name>